<evidence type="ECO:0000313" key="3">
    <source>
        <dbReference type="Proteomes" id="UP000317691"/>
    </source>
</evidence>
<evidence type="ECO:0000313" key="2">
    <source>
        <dbReference type="EMBL" id="TMQ63719.1"/>
    </source>
</evidence>
<feature type="domain" description="FlgD/Vpr Ig-like" evidence="1">
    <location>
        <begin position="242"/>
        <end position="303"/>
    </location>
</feature>
<sequence>TMGPAQQLTNDPAFSGSASIAATRDGVVHVAWVDTRTASQQIWTKRFVPGSGWTPDELLVFSTAAAAQPSLTSDYEGHLHLVWRDSRDGDNEIYYKEYRPGTGWDAADTRLTVNAATQSEPNVDADPQSNVYVVWTDQRNGAANPDIFYKERKGAAWQAEVALVSSASDTTNSVQQFPAIAHDGQATTYVAWTDHRLPASSGKNREVFYKVGTGFVTGVETESAPPLARLLRNYPNPFNPATKIVFRLERDAQATLRVFDVHGRLVRTLVDSYLAAGPRTVEWDGRDDRGHPLASGTYYMRLQGGGTYVSRAVSLLK</sequence>
<gene>
    <name evidence="2" type="ORF">E6K79_08690</name>
</gene>
<dbReference type="SUPFAM" id="SSF89372">
    <property type="entry name" value="Fucose-specific lectin"/>
    <property type="match status" value="1"/>
</dbReference>
<dbReference type="Gene3D" id="2.60.40.4070">
    <property type="match status" value="1"/>
</dbReference>
<organism evidence="2 3">
    <name type="scientific">Eiseniibacteriota bacterium</name>
    <dbReference type="NCBI Taxonomy" id="2212470"/>
    <lineage>
        <taxon>Bacteria</taxon>
        <taxon>Candidatus Eiseniibacteriota</taxon>
    </lineage>
</organism>
<reference evidence="2 3" key="1">
    <citation type="journal article" date="2019" name="Nat. Microbiol.">
        <title>Mediterranean grassland soil C-N compound turnover is dependent on rainfall and depth, and is mediated by genomically divergent microorganisms.</title>
        <authorList>
            <person name="Diamond S."/>
            <person name="Andeer P.F."/>
            <person name="Li Z."/>
            <person name="Crits-Christoph A."/>
            <person name="Burstein D."/>
            <person name="Anantharaman K."/>
            <person name="Lane K.R."/>
            <person name="Thomas B.C."/>
            <person name="Pan C."/>
            <person name="Northen T.R."/>
            <person name="Banfield J.F."/>
        </authorList>
    </citation>
    <scope>NUCLEOTIDE SEQUENCE [LARGE SCALE GENOMIC DNA]</scope>
    <source>
        <strain evidence="2">WS_9</strain>
    </source>
</reference>
<dbReference type="EMBL" id="VBOZ01000029">
    <property type="protein sequence ID" value="TMQ63719.1"/>
    <property type="molecule type" value="Genomic_DNA"/>
</dbReference>
<evidence type="ECO:0000259" key="1">
    <source>
        <dbReference type="Pfam" id="PF13860"/>
    </source>
</evidence>
<proteinExistence type="predicted"/>
<dbReference type="InterPro" id="IPR025965">
    <property type="entry name" value="FlgD/Vpr_Ig-like"/>
</dbReference>
<dbReference type="InterPro" id="IPR026444">
    <property type="entry name" value="Secre_tail"/>
</dbReference>
<accession>A0A538TJB6</accession>
<dbReference type="Proteomes" id="UP000317691">
    <property type="component" value="Unassembled WGS sequence"/>
</dbReference>
<dbReference type="Pfam" id="PF13860">
    <property type="entry name" value="FlgD_ig"/>
    <property type="match status" value="1"/>
</dbReference>
<dbReference type="AlphaFoldDB" id="A0A538TJB6"/>
<protein>
    <submittedName>
        <fullName evidence="2">T9SS type A sorting domain-containing protein</fullName>
    </submittedName>
</protein>
<feature type="non-terminal residue" evidence="2">
    <location>
        <position position="1"/>
    </location>
</feature>
<comment type="caution">
    <text evidence="2">The sequence shown here is derived from an EMBL/GenBank/DDBJ whole genome shotgun (WGS) entry which is preliminary data.</text>
</comment>
<name>A0A538TJB6_UNCEI</name>
<dbReference type="NCBIfam" id="TIGR04183">
    <property type="entry name" value="Por_Secre_tail"/>
    <property type="match status" value="1"/>
</dbReference>